<proteinExistence type="predicted"/>
<reference evidence="2" key="1">
    <citation type="journal article" date="2019" name="Nat. Med.">
        <title>A library of human gut bacterial isolates paired with longitudinal multiomics data enables mechanistic microbiome research.</title>
        <authorList>
            <person name="Poyet M."/>
            <person name="Groussin M."/>
            <person name="Gibbons S.M."/>
            <person name="Avila-Pacheco J."/>
            <person name="Jiang X."/>
            <person name="Kearney S.M."/>
            <person name="Perrotta A.R."/>
            <person name="Berdy B."/>
            <person name="Zhao S."/>
            <person name="Lieberman T.D."/>
            <person name="Swanson P.K."/>
            <person name="Smith M."/>
            <person name="Roesemann S."/>
            <person name="Alexander J.E."/>
            <person name="Rich S.A."/>
            <person name="Livny J."/>
            <person name="Vlamakis H."/>
            <person name="Clish C."/>
            <person name="Bullock K."/>
            <person name="Deik A."/>
            <person name="Scott J."/>
            <person name="Pierce K.A."/>
            <person name="Xavier R.J."/>
            <person name="Alm E.J."/>
        </authorList>
    </citation>
    <scope>NUCLEOTIDE SEQUENCE</scope>
    <source>
        <strain evidence="2">BIOML-A147</strain>
    </source>
</reference>
<dbReference type="AlphaFoldDB" id="A0A641RZP2"/>
<comment type="caution">
    <text evidence="2">The sequence shown here is derived from an EMBL/GenBank/DDBJ whole genome shotgun (WGS) entry which is preliminary data.</text>
</comment>
<organism evidence="2">
    <name type="scientific">Bacteroides ovatus</name>
    <dbReference type="NCBI Taxonomy" id="28116"/>
    <lineage>
        <taxon>Bacteria</taxon>
        <taxon>Pseudomonadati</taxon>
        <taxon>Bacteroidota</taxon>
        <taxon>Bacteroidia</taxon>
        <taxon>Bacteroidales</taxon>
        <taxon>Bacteroidaceae</taxon>
        <taxon>Bacteroides</taxon>
    </lineage>
</organism>
<keyword evidence="2" id="KW-0547">Nucleotide-binding</keyword>
<dbReference type="PANTHER" id="PTHR34985:SF1">
    <property type="entry name" value="SLR0554 PROTEIN"/>
    <property type="match status" value="1"/>
</dbReference>
<dbReference type="Pfam" id="PF08800">
    <property type="entry name" value="BT4734-like_N"/>
    <property type="match status" value="1"/>
</dbReference>
<accession>A0A641RZP2</accession>
<sequence>MKITLVRDDGKVKTLRTLKMELLLEQMKTEVKTQPVSKMREVLRYTLPGNSIEEVRKVPKVMPAAAFVRKEGVMTLNEYNGIVMMEVNNLSGRAEADEIKELVKELPQTYLAFTGSSGKSVKIWVRFTYSDDRLPTLREQAELFHAHAYQTAVKYYQPQLPFDIELKEPSLEQYCRLTYDPELYFNPKAMPIYMKQPVSLPSETTFIKRTRETDSPLQRMAPGYENYEALSVLFSAAFNRALEELDGYREGDDLQPLLVCLAEHCFRAGIPEEDT</sequence>
<dbReference type="InterPro" id="IPR014907">
    <property type="entry name" value="BT4734-like_N"/>
</dbReference>
<feature type="domain" description="BT4734-like N-terminal" evidence="1">
    <location>
        <begin position="56"/>
        <end position="185"/>
    </location>
</feature>
<protein>
    <submittedName>
        <fullName evidence="2">Helicase</fullName>
    </submittedName>
</protein>
<evidence type="ECO:0000259" key="1">
    <source>
        <dbReference type="Pfam" id="PF08800"/>
    </source>
</evidence>
<dbReference type="GO" id="GO:0004386">
    <property type="term" value="F:helicase activity"/>
    <property type="evidence" value="ECO:0007669"/>
    <property type="project" value="UniProtKB-KW"/>
</dbReference>
<keyword evidence="2" id="KW-0067">ATP-binding</keyword>
<name>A0A641RZP2_BACOV</name>
<keyword evidence="2" id="KW-0347">Helicase</keyword>
<evidence type="ECO:0000313" key="2">
    <source>
        <dbReference type="EMBL" id="KAA4025407.1"/>
    </source>
</evidence>
<gene>
    <name evidence="2" type="ORF">F3D60_21155</name>
</gene>
<dbReference type="EMBL" id="VWKO01000193">
    <property type="protein sequence ID" value="KAA4025407.1"/>
    <property type="molecule type" value="Genomic_DNA"/>
</dbReference>
<keyword evidence="2" id="KW-0378">Hydrolase</keyword>
<dbReference type="PANTHER" id="PTHR34985">
    <property type="entry name" value="SLR0554 PROTEIN"/>
    <property type="match status" value="1"/>
</dbReference>
<feature type="non-terminal residue" evidence="2">
    <location>
        <position position="275"/>
    </location>
</feature>